<proteinExistence type="predicted"/>
<organism evidence="2 3">
    <name type="scientific">Gordonia defluvii</name>
    <dbReference type="NCBI Taxonomy" id="283718"/>
    <lineage>
        <taxon>Bacteria</taxon>
        <taxon>Bacillati</taxon>
        <taxon>Actinomycetota</taxon>
        <taxon>Actinomycetes</taxon>
        <taxon>Mycobacteriales</taxon>
        <taxon>Gordoniaceae</taxon>
        <taxon>Gordonia</taxon>
    </lineage>
</organism>
<dbReference type="EMBL" id="BAAAVS010000055">
    <property type="protein sequence ID" value="GAA3045793.1"/>
    <property type="molecule type" value="Genomic_DNA"/>
</dbReference>
<evidence type="ECO:0000256" key="1">
    <source>
        <dbReference type="SAM" id="MobiDB-lite"/>
    </source>
</evidence>
<comment type="caution">
    <text evidence="2">The sequence shown here is derived from an EMBL/GenBank/DDBJ whole genome shotgun (WGS) entry which is preliminary data.</text>
</comment>
<reference evidence="3" key="1">
    <citation type="journal article" date="2019" name="Int. J. Syst. Evol. Microbiol.">
        <title>The Global Catalogue of Microorganisms (GCM) 10K type strain sequencing project: providing services to taxonomists for standard genome sequencing and annotation.</title>
        <authorList>
            <consortium name="The Broad Institute Genomics Platform"/>
            <consortium name="The Broad Institute Genome Sequencing Center for Infectious Disease"/>
            <person name="Wu L."/>
            <person name="Ma J."/>
        </authorList>
    </citation>
    <scope>NUCLEOTIDE SEQUENCE [LARGE SCALE GENOMIC DNA]</scope>
    <source>
        <strain evidence="3">JCM 14234</strain>
    </source>
</reference>
<feature type="compositionally biased region" description="Low complexity" evidence="1">
    <location>
        <begin position="78"/>
        <end position="95"/>
    </location>
</feature>
<evidence type="ECO:0000313" key="2">
    <source>
        <dbReference type="EMBL" id="GAA3045793.1"/>
    </source>
</evidence>
<protein>
    <submittedName>
        <fullName evidence="2">Uncharacterized protein</fullName>
    </submittedName>
</protein>
<accession>A0ABP6LI42</accession>
<sequence length="95" mass="9996">MGEWGARIAICSGSMFEPYAAYSATGVSSGLQVTMVLRGQRDKPSAGPPICVTRRSRWRDGARTGAGCDRMGVRENEGAQSGSQPPSSASQESTQ</sequence>
<feature type="region of interest" description="Disordered" evidence="1">
    <location>
        <begin position="61"/>
        <end position="95"/>
    </location>
</feature>
<keyword evidence="3" id="KW-1185">Reference proteome</keyword>
<evidence type="ECO:0000313" key="3">
    <source>
        <dbReference type="Proteomes" id="UP001501035"/>
    </source>
</evidence>
<name>A0ABP6LI42_9ACTN</name>
<dbReference type="Proteomes" id="UP001501035">
    <property type="component" value="Unassembled WGS sequence"/>
</dbReference>
<gene>
    <name evidence="2" type="ORF">GCM10010528_26330</name>
</gene>